<evidence type="ECO:0000256" key="3">
    <source>
        <dbReference type="ARBA" id="ARBA00022989"/>
    </source>
</evidence>
<dbReference type="PANTHER" id="PTHR36917">
    <property type="entry name" value="INTRACELLULAR SEPTATION PROTEIN A-RELATED"/>
    <property type="match status" value="1"/>
</dbReference>
<name>A0A1G9HBF7_9RHOB</name>
<dbReference type="HAMAP" id="MF_00189">
    <property type="entry name" value="YciB"/>
    <property type="match status" value="1"/>
</dbReference>
<dbReference type="InterPro" id="IPR006008">
    <property type="entry name" value="YciB"/>
</dbReference>
<feature type="transmembrane region" description="Helical" evidence="5">
    <location>
        <begin position="64"/>
        <end position="85"/>
    </location>
</feature>
<dbReference type="STRING" id="525640.SAMN04487971_106113"/>
<evidence type="ECO:0000313" key="6">
    <source>
        <dbReference type="EMBL" id="SDL10341.1"/>
    </source>
</evidence>
<evidence type="ECO:0000256" key="1">
    <source>
        <dbReference type="ARBA" id="ARBA00022475"/>
    </source>
</evidence>
<keyword evidence="7" id="KW-1185">Reference proteome</keyword>
<dbReference type="EMBL" id="FNGE01000006">
    <property type="protein sequence ID" value="SDL10341.1"/>
    <property type="molecule type" value="Genomic_DNA"/>
</dbReference>
<evidence type="ECO:0000313" key="7">
    <source>
        <dbReference type="Proteomes" id="UP000199555"/>
    </source>
</evidence>
<dbReference type="RefSeq" id="WP_090754682.1">
    <property type="nucleotide sequence ID" value="NZ_FNGE01000006.1"/>
</dbReference>
<dbReference type="Pfam" id="PF04279">
    <property type="entry name" value="IspA"/>
    <property type="match status" value="1"/>
</dbReference>
<reference evidence="7" key="1">
    <citation type="submission" date="2016-10" db="EMBL/GenBank/DDBJ databases">
        <authorList>
            <person name="Varghese N."/>
            <person name="Submissions S."/>
        </authorList>
    </citation>
    <scope>NUCLEOTIDE SEQUENCE [LARGE SCALE GENOMIC DNA]</scope>
    <source>
        <strain evidence="7">CGMCC 1.7655</strain>
    </source>
</reference>
<feature type="transmembrane region" description="Helical" evidence="5">
    <location>
        <begin position="7"/>
        <end position="24"/>
    </location>
</feature>
<evidence type="ECO:0000256" key="5">
    <source>
        <dbReference type="HAMAP-Rule" id="MF_00189"/>
    </source>
</evidence>
<proteinExistence type="inferred from homology"/>
<dbReference type="PANTHER" id="PTHR36917:SF1">
    <property type="entry name" value="INNER MEMBRANE-SPANNING PROTEIN YCIB"/>
    <property type="match status" value="1"/>
</dbReference>
<evidence type="ECO:0000256" key="4">
    <source>
        <dbReference type="ARBA" id="ARBA00023136"/>
    </source>
</evidence>
<sequence>MSPKLKAALDYGPLIVFLAVFLLYRDQDVMLWGQTYPGLILATLVFVPLTVLANAVLWKMTGELSVMQLVTLVVVVVFGGLTVWLNDPRFIKMKPTLIYLTFAALLAIGAALGRNWLGRALGEAIPLSPEGWRILTRRIIWFCLGLAALNEVIWRTQSDTTWVVFKTVGLIVLTMLFFVGNAPLFGRHALQPQDNGDSPR</sequence>
<keyword evidence="3 5" id="KW-1133">Transmembrane helix</keyword>
<feature type="transmembrane region" description="Helical" evidence="5">
    <location>
        <begin position="36"/>
        <end position="57"/>
    </location>
</feature>
<feature type="transmembrane region" description="Helical" evidence="5">
    <location>
        <begin position="162"/>
        <end position="185"/>
    </location>
</feature>
<comment type="similarity">
    <text evidence="5">Belongs to the YciB family.</text>
</comment>
<dbReference type="Proteomes" id="UP000199555">
    <property type="component" value="Unassembled WGS sequence"/>
</dbReference>
<dbReference type="AlphaFoldDB" id="A0A1G9HBF7"/>
<dbReference type="GO" id="GO:0005886">
    <property type="term" value="C:plasma membrane"/>
    <property type="evidence" value="ECO:0007669"/>
    <property type="project" value="UniProtKB-SubCell"/>
</dbReference>
<dbReference type="OrthoDB" id="9788219at2"/>
<keyword evidence="4 5" id="KW-0472">Membrane</keyword>
<organism evidence="6 7">
    <name type="scientific">Paracoccus chinensis</name>
    <dbReference type="NCBI Taxonomy" id="525640"/>
    <lineage>
        <taxon>Bacteria</taxon>
        <taxon>Pseudomonadati</taxon>
        <taxon>Pseudomonadota</taxon>
        <taxon>Alphaproteobacteria</taxon>
        <taxon>Rhodobacterales</taxon>
        <taxon>Paracoccaceae</taxon>
        <taxon>Paracoccus</taxon>
    </lineage>
</organism>
<feature type="transmembrane region" description="Helical" evidence="5">
    <location>
        <begin position="97"/>
        <end position="117"/>
    </location>
</feature>
<keyword evidence="1 5" id="KW-1003">Cell membrane</keyword>
<accession>A0A1G9HBF7</accession>
<keyword evidence="2 5" id="KW-0812">Transmembrane</keyword>
<comment type="function">
    <text evidence="5">Plays a role in cell envelope biogenesis, maintenance of cell envelope integrity and membrane homeostasis.</text>
</comment>
<evidence type="ECO:0000256" key="2">
    <source>
        <dbReference type="ARBA" id="ARBA00022692"/>
    </source>
</evidence>
<protein>
    <recommendedName>
        <fullName evidence="5">Inner membrane-spanning protein YciB</fullName>
    </recommendedName>
</protein>
<keyword evidence="5" id="KW-0997">Cell inner membrane</keyword>
<comment type="subcellular location">
    <subcellularLocation>
        <location evidence="5">Cell inner membrane</location>
        <topology evidence="5">Multi-pass membrane protein</topology>
    </subcellularLocation>
</comment>
<gene>
    <name evidence="5" type="primary">yciB</name>
    <name evidence="6" type="ORF">SAMN04487971_106113</name>
</gene>